<dbReference type="InterPro" id="IPR051086">
    <property type="entry name" value="RNase_D-like"/>
</dbReference>
<dbReference type="InterPro" id="IPR036397">
    <property type="entry name" value="RNaseH_sf"/>
</dbReference>
<dbReference type="GO" id="GO:0006139">
    <property type="term" value="P:nucleobase-containing compound metabolic process"/>
    <property type="evidence" value="ECO:0007669"/>
    <property type="project" value="InterPro"/>
</dbReference>
<accession>Q6SGG6</accession>
<dbReference type="SMART" id="SM00474">
    <property type="entry name" value="35EXOc"/>
    <property type="match status" value="1"/>
</dbReference>
<evidence type="ECO:0000313" key="2">
    <source>
        <dbReference type="EMBL" id="AAR37896.1"/>
    </source>
</evidence>
<dbReference type="Pfam" id="PF01612">
    <property type="entry name" value="DNA_pol_A_exo1"/>
    <property type="match status" value="1"/>
</dbReference>
<dbReference type="Gene3D" id="1.10.150.80">
    <property type="entry name" value="HRDC domain"/>
    <property type="match status" value="1"/>
</dbReference>
<dbReference type="GO" id="GO:0003676">
    <property type="term" value="F:nucleic acid binding"/>
    <property type="evidence" value="ECO:0007669"/>
    <property type="project" value="InterPro"/>
</dbReference>
<proteinExistence type="predicted"/>
<dbReference type="CDD" id="cd06142">
    <property type="entry name" value="RNaseD_exo"/>
    <property type="match status" value="1"/>
</dbReference>
<reference evidence="2" key="2">
    <citation type="submission" date="2003-12" db="EMBL/GenBank/DDBJ databases">
        <title>Monterey Bay Coastal Ocean Microbial Observatory environmental clone sequencing.</title>
        <authorList>
            <person name="DeLong E.F."/>
        </authorList>
    </citation>
    <scope>NUCLEOTIDE SEQUENCE</scope>
</reference>
<name>Q6SGG6_9BACT</name>
<dbReference type="PANTHER" id="PTHR47649:SF1">
    <property type="entry name" value="RIBONUCLEASE D"/>
    <property type="match status" value="1"/>
</dbReference>
<dbReference type="SUPFAM" id="SSF47819">
    <property type="entry name" value="HRDC-like"/>
    <property type="match status" value="2"/>
</dbReference>
<sequence>MLIKYNNLPYLQTLIQTRPQLERYLKTINNDSSLAIDTEFKRINTYYPELCLVQIATTQFAECIDVLSINDLEPLFEKLYHNKTEWIVHSARQDIEALYHLSKRIPVSLFDTQIAASLLNYPLQISYQALTEILQDVLLDKSYTRFDWTTRPLPANVVEYALDDVRYLLPNFEKLKHELTISKKIQWLDEETRFLLDQELYKPSIEQICYKTKGLSKLGKKFQDKAIKLVTWREKSAQQKNKPRKWIMSDQKLLDYACGKSKLSTRSQKLFDDFVKESSVNLTLSELLTPQKPLTSSEKNKKNELQRIINSLAESYNLPPEVISTSKSLKKFIRGDLSAPLFSGWRAKLFNKEKLNAK</sequence>
<dbReference type="EMBL" id="AY458642">
    <property type="protein sequence ID" value="AAR37896.1"/>
    <property type="molecule type" value="Genomic_DNA"/>
</dbReference>
<organism evidence="2">
    <name type="scientific">uncultured marine bacterium 560</name>
    <dbReference type="NCBI Taxonomy" id="257395"/>
    <lineage>
        <taxon>Bacteria</taxon>
        <taxon>environmental samples</taxon>
    </lineage>
</organism>
<dbReference type="SUPFAM" id="SSF53098">
    <property type="entry name" value="Ribonuclease H-like"/>
    <property type="match status" value="1"/>
</dbReference>
<feature type="domain" description="3'-5' exonuclease" evidence="1">
    <location>
        <begin position="12"/>
        <end position="180"/>
    </location>
</feature>
<evidence type="ECO:0000259" key="1">
    <source>
        <dbReference type="SMART" id="SM00474"/>
    </source>
</evidence>
<dbReference type="GO" id="GO:0008408">
    <property type="term" value="F:3'-5' exonuclease activity"/>
    <property type="evidence" value="ECO:0007669"/>
    <property type="project" value="InterPro"/>
</dbReference>
<dbReference type="InterPro" id="IPR010997">
    <property type="entry name" value="HRDC-like_sf"/>
</dbReference>
<dbReference type="GO" id="GO:0000166">
    <property type="term" value="F:nucleotide binding"/>
    <property type="evidence" value="ECO:0007669"/>
    <property type="project" value="InterPro"/>
</dbReference>
<dbReference type="InterPro" id="IPR012337">
    <property type="entry name" value="RNaseH-like_sf"/>
</dbReference>
<gene>
    <name evidence="2" type="ORF">MBMO_EBAC750-16D01.38</name>
</gene>
<dbReference type="AlphaFoldDB" id="Q6SGG6"/>
<dbReference type="Gene3D" id="3.30.420.10">
    <property type="entry name" value="Ribonuclease H-like superfamily/Ribonuclease H"/>
    <property type="match status" value="1"/>
</dbReference>
<protein>
    <submittedName>
        <fullName evidence="2">Ribonuclease D, putative</fullName>
    </submittedName>
</protein>
<dbReference type="InterPro" id="IPR044876">
    <property type="entry name" value="HRDC_dom_sf"/>
</dbReference>
<reference evidence="2" key="1">
    <citation type="submission" date="2003-11" db="EMBL/GenBank/DDBJ databases">
        <authorList>
            <person name="Heidelberg J.F."/>
            <person name="Eisen J.A."/>
            <person name="Nelson W.C."/>
            <person name="DeLong E.F."/>
        </authorList>
    </citation>
    <scope>NUCLEOTIDE SEQUENCE</scope>
</reference>
<dbReference type="InterPro" id="IPR002562">
    <property type="entry name" value="3'-5'_exonuclease_dom"/>
</dbReference>
<dbReference type="PANTHER" id="PTHR47649">
    <property type="entry name" value="RIBONUCLEASE D"/>
    <property type="match status" value="1"/>
</dbReference>